<dbReference type="InterPro" id="IPR020094">
    <property type="entry name" value="TruA/RsuA/RluB/E/F_N"/>
</dbReference>
<dbReference type="PROSITE" id="PS01149">
    <property type="entry name" value="PSI_RSU"/>
    <property type="match status" value="1"/>
</dbReference>
<dbReference type="Proteomes" id="UP000515847">
    <property type="component" value="Chromosome"/>
</dbReference>
<dbReference type="GO" id="GO:0003723">
    <property type="term" value="F:RNA binding"/>
    <property type="evidence" value="ECO:0007669"/>
    <property type="project" value="UniProtKB-KW"/>
</dbReference>
<evidence type="ECO:0000256" key="1">
    <source>
        <dbReference type="ARBA" id="ARBA00008348"/>
    </source>
</evidence>
<dbReference type="Pfam" id="PF00849">
    <property type="entry name" value="PseudoU_synth_2"/>
    <property type="match status" value="1"/>
</dbReference>
<evidence type="ECO:0000256" key="5">
    <source>
        <dbReference type="RuleBase" id="RU003887"/>
    </source>
</evidence>
<dbReference type="SMART" id="SM00363">
    <property type="entry name" value="S4"/>
    <property type="match status" value="1"/>
</dbReference>
<evidence type="ECO:0000256" key="2">
    <source>
        <dbReference type="ARBA" id="ARBA00022884"/>
    </source>
</evidence>
<keyword evidence="3 5" id="KW-0413">Isomerase</keyword>
<dbReference type="InterPro" id="IPR050343">
    <property type="entry name" value="RsuA_PseudoU_synthase"/>
</dbReference>
<keyword evidence="2 4" id="KW-0694">RNA-binding</keyword>
<keyword evidence="8" id="KW-1185">Reference proteome</keyword>
<feature type="domain" description="RNA-binding S4" evidence="6">
    <location>
        <begin position="2"/>
        <end position="64"/>
    </location>
</feature>
<dbReference type="GO" id="GO:0120159">
    <property type="term" value="F:rRNA pseudouridine synthase activity"/>
    <property type="evidence" value="ECO:0007669"/>
    <property type="project" value="UniProtKB-ARBA"/>
</dbReference>
<dbReference type="AlphaFoldDB" id="A0A7G6E0I0"/>
<dbReference type="KEGG" id="tfr:BR63_04180"/>
<gene>
    <name evidence="7" type="ORF">BR63_04180</name>
</gene>
<dbReference type="PANTHER" id="PTHR47683:SF2">
    <property type="entry name" value="RNA-BINDING S4 DOMAIN-CONTAINING PROTEIN"/>
    <property type="match status" value="1"/>
</dbReference>
<dbReference type="FunFam" id="3.10.290.10:FF:000003">
    <property type="entry name" value="Pseudouridine synthase"/>
    <property type="match status" value="1"/>
</dbReference>
<dbReference type="InterPro" id="IPR000748">
    <property type="entry name" value="PsdUridine_synth_RsuA/RluB/E/F"/>
</dbReference>
<dbReference type="GO" id="GO:0005829">
    <property type="term" value="C:cytosol"/>
    <property type="evidence" value="ECO:0007669"/>
    <property type="project" value="UniProtKB-ARBA"/>
</dbReference>
<evidence type="ECO:0000256" key="3">
    <source>
        <dbReference type="ARBA" id="ARBA00023235"/>
    </source>
</evidence>
<organism evidence="7 8">
    <name type="scientific">Thermanaerosceptrum fracticalcis</name>
    <dbReference type="NCBI Taxonomy" id="1712410"/>
    <lineage>
        <taxon>Bacteria</taxon>
        <taxon>Bacillati</taxon>
        <taxon>Bacillota</taxon>
        <taxon>Clostridia</taxon>
        <taxon>Eubacteriales</taxon>
        <taxon>Peptococcaceae</taxon>
        <taxon>Thermanaerosceptrum</taxon>
    </lineage>
</organism>
<evidence type="ECO:0000313" key="8">
    <source>
        <dbReference type="Proteomes" id="UP000515847"/>
    </source>
</evidence>
<comment type="similarity">
    <text evidence="1 5">Belongs to the pseudouridine synthase RsuA family.</text>
</comment>
<dbReference type="CDD" id="cd02870">
    <property type="entry name" value="PseudoU_synth_RsuA_like"/>
    <property type="match status" value="1"/>
</dbReference>
<dbReference type="PROSITE" id="PS50889">
    <property type="entry name" value="S4"/>
    <property type="match status" value="1"/>
</dbReference>
<dbReference type="Gene3D" id="3.30.70.1560">
    <property type="entry name" value="Alpha-L RNA-binding motif"/>
    <property type="match status" value="1"/>
</dbReference>
<dbReference type="InterPro" id="IPR042092">
    <property type="entry name" value="PsdUridine_s_RsuA/RluB/E/F_cat"/>
</dbReference>
<evidence type="ECO:0000313" key="7">
    <source>
        <dbReference type="EMBL" id="QNB45584.1"/>
    </source>
</evidence>
<accession>A0A7G6E0I0</accession>
<reference evidence="7 8" key="1">
    <citation type="journal article" date="2019" name="Front. Microbiol.">
        <title>Thermoanaerosceptrum fracticalcis gen. nov. sp. nov., a Novel Fumarate-Fermenting Microorganism From a Deep Fractured Carbonate Aquifer of the US Great Basin.</title>
        <authorList>
            <person name="Hamilton-Brehm S.D."/>
            <person name="Stewart L.E."/>
            <person name="Zavarin M."/>
            <person name="Caldwell M."/>
            <person name="Lawson P.A."/>
            <person name="Onstott T.C."/>
            <person name="Grzymski J."/>
            <person name="Neveux I."/>
            <person name="Lollar B.S."/>
            <person name="Russell C.E."/>
            <person name="Moser D.P."/>
        </authorList>
    </citation>
    <scope>NUCLEOTIDE SEQUENCE [LARGE SCALE GENOMIC DNA]</scope>
    <source>
        <strain evidence="7 8">DRI-13</strain>
    </source>
</reference>
<dbReference type="Pfam" id="PF01479">
    <property type="entry name" value="S4"/>
    <property type="match status" value="1"/>
</dbReference>
<protein>
    <recommendedName>
        <fullName evidence="5">Pseudouridine synthase</fullName>
        <ecNumber evidence="5">5.4.99.-</ecNumber>
    </recommendedName>
</protein>
<dbReference type="InterPro" id="IPR002942">
    <property type="entry name" value="S4_RNA-bd"/>
</dbReference>
<dbReference type="RefSeq" id="WP_034421403.1">
    <property type="nucleotide sequence ID" value="NZ_CP045798.1"/>
</dbReference>
<dbReference type="EMBL" id="CP045798">
    <property type="protein sequence ID" value="QNB45584.1"/>
    <property type="molecule type" value="Genomic_DNA"/>
</dbReference>
<dbReference type="CDD" id="cd00165">
    <property type="entry name" value="S4"/>
    <property type="match status" value="1"/>
</dbReference>
<dbReference type="InterPro" id="IPR006145">
    <property type="entry name" value="PsdUridine_synth_RsuA/RluA"/>
</dbReference>
<evidence type="ECO:0000256" key="4">
    <source>
        <dbReference type="PROSITE-ProRule" id="PRU00182"/>
    </source>
</evidence>
<dbReference type="GO" id="GO:0000455">
    <property type="term" value="P:enzyme-directed rRNA pseudouridine synthesis"/>
    <property type="evidence" value="ECO:0007669"/>
    <property type="project" value="UniProtKB-ARBA"/>
</dbReference>
<dbReference type="EC" id="5.4.99.-" evidence="5"/>
<dbReference type="OrthoDB" id="9807213at2"/>
<dbReference type="PANTHER" id="PTHR47683">
    <property type="entry name" value="PSEUDOURIDINE SYNTHASE FAMILY PROTEIN-RELATED"/>
    <property type="match status" value="1"/>
</dbReference>
<dbReference type="InterPro" id="IPR036986">
    <property type="entry name" value="S4_RNA-bd_sf"/>
</dbReference>
<dbReference type="InterPro" id="IPR018496">
    <property type="entry name" value="PsdUridine_synth_RsuA/RluB_CS"/>
</dbReference>
<name>A0A7G6E0I0_THEFR</name>
<dbReference type="Gene3D" id="3.10.290.10">
    <property type="entry name" value="RNA-binding S4 domain"/>
    <property type="match status" value="1"/>
</dbReference>
<dbReference type="NCBIfam" id="TIGR00093">
    <property type="entry name" value="pseudouridine synthase"/>
    <property type="match status" value="1"/>
</dbReference>
<dbReference type="InterPro" id="IPR020103">
    <property type="entry name" value="PsdUridine_synth_cat_dom_sf"/>
</dbReference>
<proteinExistence type="inferred from homology"/>
<evidence type="ECO:0000259" key="6">
    <source>
        <dbReference type="SMART" id="SM00363"/>
    </source>
</evidence>
<dbReference type="Gene3D" id="3.30.70.580">
    <property type="entry name" value="Pseudouridine synthase I, catalytic domain, N-terminal subdomain"/>
    <property type="match status" value="1"/>
</dbReference>
<dbReference type="FunFam" id="3.30.70.1560:FF:000001">
    <property type="entry name" value="Pseudouridine synthase"/>
    <property type="match status" value="1"/>
</dbReference>
<dbReference type="SUPFAM" id="SSF55120">
    <property type="entry name" value="Pseudouridine synthase"/>
    <property type="match status" value="1"/>
</dbReference>
<sequence length="239" mass="27240">MERLQKYLAQAGIASRRKAEELILAGRVKVNGITITQLGSKIDPERDIVTFDQKPVKTTNKYEYYLLHKPLQVVTTMHDPQGRTKVTDLLKGIKTRVYPVGRLDYHTEGLLLLTNDGELAYRLMHPKYKVAKTYLVTVKGILDKNSLLRLQKGVLLEDGLTMPAKVTILETGEDYSRLEMTIREGRNRQVRRMCEAVGHPVVSLKRVKFGPLSLGQLKPGQYRKLEEGEIRELKKACQL</sequence>
<dbReference type="SUPFAM" id="SSF55174">
    <property type="entry name" value="Alpha-L RNA-binding motif"/>
    <property type="match status" value="1"/>
</dbReference>